<accession>A0A0C2J2D5</accession>
<dbReference type="AlphaFoldDB" id="A0A0C2J2D5"/>
<comment type="caution">
    <text evidence="1">The sequence shown here is derived from an EMBL/GenBank/DDBJ whole genome shotgun (WGS) entry which is preliminary data.</text>
</comment>
<dbReference type="Proteomes" id="UP000031668">
    <property type="component" value="Unassembled WGS sequence"/>
</dbReference>
<evidence type="ECO:0000313" key="2">
    <source>
        <dbReference type="Proteomes" id="UP000031668"/>
    </source>
</evidence>
<sequence length="169" mass="18582">MLPFSQFSCAPSPQFGLPQYIVTLNQIGGHAMQPHQPATHLMTKIQPAPGVTHVIHSGYNSLATSPFQLVLNPTMARNSIADPSLGIGFGMGRGMGFIGGSGVNGGMDIYPSSNPRLEKVLKKRMRRRRDARDLRVLPYIHPLHALYYYPPTHPFLHSSKPKNEDALNA</sequence>
<gene>
    <name evidence="1" type="ORF">RF11_07923</name>
</gene>
<dbReference type="EMBL" id="JWZT01004760">
    <property type="protein sequence ID" value="KII63242.1"/>
    <property type="molecule type" value="Genomic_DNA"/>
</dbReference>
<keyword evidence="2" id="KW-1185">Reference proteome</keyword>
<name>A0A0C2J2D5_THEKT</name>
<protein>
    <submittedName>
        <fullName evidence="1">Uncharacterized protein</fullName>
    </submittedName>
</protein>
<evidence type="ECO:0000313" key="1">
    <source>
        <dbReference type="EMBL" id="KII63242.1"/>
    </source>
</evidence>
<organism evidence="1 2">
    <name type="scientific">Thelohanellus kitauei</name>
    <name type="common">Myxosporean</name>
    <dbReference type="NCBI Taxonomy" id="669202"/>
    <lineage>
        <taxon>Eukaryota</taxon>
        <taxon>Metazoa</taxon>
        <taxon>Cnidaria</taxon>
        <taxon>Myxozoa</taxon>
        <taxon>Myxosporea</taxon>
        <taxon>Bivalvulida</taxon>
        <taxon>Platysporina</taxon>
        <taxon>Myxobolidae</taxon>
        <taxon>Thelohanellus</taxon>
    </lineage>
</organism>
<proteinExistence type="predicted"/>
<reference evidence="1 2" key="1">
    <citation type="journal article" date="2014" name="Genome Biol. Evol.">
        <title>The genome of the myxosporean Thelohanellus kitauei shows adaptations to nutrient acquisition within its fish host.</title>
        <authorList>
            <person name="Yang Y."/>
            <person name="Xiong J."/>
            <person name="Zhou Z."/>
            <person name="Huo F."/>
            <person name="Miao W."/>
            <person name="Ran C."/>
            <person name="Liu Y."/>
            <person name="Zhang J."/>
            <person name="Feng J."/>
            <person name="Wang M."/>
            <person name="Wang M."/>
            <person name="Wang L."/>
            <person name="Yao B."/>
        </authorList>
    </citation>
    <scope>NUCLEOTIDE SEQUENCE [LARGE SCALE GENOMIC DNA]</scope>
    <source>
        <strain evidence="1">Wuqing</strain>
    </source>
</reference>